<dbReference type="eggNOG" id="COG2610">
    <property type="taxonomic scope" value="Bacteria"/>
</dbReference>
<reference evidence="3 4" key="1">
    <citation type="journal article" date="2010" name="Stand. Genomic Sci.">
        <title>Complete genome sequence of Nocardiopsis dassonvillei type strain (IMRU 509).</title>
        <authorList>
            <person name="Sun H."/>
            <person name="Lapidus A."/>
            <person name="Nolan M."/>
            <person name="Lucas S."/>
            <person name="Del Rio T.G."/>
            <person name="Tice H."/>
            <person name="Cheng J.F."/>
            <person name="Tapia R."/>
            <person name="Han C."/>
            <person name="Goodwin L."/>
            <person name="Pitluck S."/>
            <person name="Pagani I."/>
            <person name="Ivanova N."/>
            <person name="Mavromatis K."/>
            <person name="Mikhailova N."/>
            <person name="Pati A."/>
            <person name="Chen A."/>
            <person name="Palaniappan K."/>
            <person name="Land M."/>
            <person name="Hauser L."/>
            <person name="Chang Y.J."/>
            <person name="Jeffries C.D."/>
            <person name="Djao O.D."/>
            <person name="Rohde M."/>
            <person name="Sikorski J."/>
            <person name="Goker M."/>
            <person name="Woyke T."/>
            <person name="Bristow J."/>
            <person name="Eisen J.A."/>
            <person name="Markowitz V."/>
            <person name="Hugenholtz P."/>
            <person name="Kyrpides N.C."/>
            <person name="Klenk H.P."/>
        </authorList>
    </citation>
    <scope>NUCLEOTIDE SEQUENCE [LARGE SCALE GENOMIC DNA]</scope>
    <source>
        <strain evidence="4">ATCC 23218 / DSM 43111 / CIP 107115 / JCM 7437 / KCTC 9190 / NBRC 14626 / NCTC 10488 / NRRL B-5397 / IMRU 509</strain>
    </source>
</reference>
<dbReference type="InterPro" id="IPR003474">
    <property type="entry name" value="Glcn_transporter"/>
</dbReference>
<organism evidence="3 4">
    <name type="scientific">Nocardiopsis dassonvillei (strain ATCC 23218 / DSM 43111 / CIP 107115 / JCM 7437 / KCTC 9190 / NBRC 14626 / NCTC 10488 / NRRL B-5397 / IMRU 509)</name>
    <name type="common">Actinomadura dassonvillei</name>
    <dbReference type="NCBI Taxonomy" id="446468"/>
    <lineage>
        <taxon>Bacteria</taxon>
        <taxon>Bacillati</taxon>
        <taxon>Actinomycetota</taxon>
        <taxon>Actinomycetes</taxon>
        <taxon>Streptosporangiales</taxon>
        <taxon>Nocardiopsidaceae</taxon>
        <taxon>Nocardiopsis</taxon>
    </lineage>
</organism>
<evidence type="ECO:0000313" key="4">
    <source>
        <dbReference type="Proteomes" id="UP000002219"/>
    </source>
</evidence>
<dbReference type="AlphaFoldDB" id="D7AXM3"/>
<keyword evidence="2" id="KW-0812">Transmembrane</keyword>
<dbReference type="HOGENOM" id="CLU_027949_0_2_11"/>
<keyword evidence="2" id="KW-1133">Transmembrane helix</keyword>
<sequence length="502" mass="50202">MDALVLALIALGAIGALLVLIIRFNVPAFVALLLVSVGTALATGMPFEDVVPTIVEGLGGTLGNVALLVGLGAMLGAIVEHSGGADALSERFSALLGPARVGVALLIASSMIAVPIFFDVAFIVLVPIVYAFSRAARLPSPMRIGLPIAGLMLFIHVVLPPHPGIVGSSVLTGADMGLVTLLGAALILPVGVVAHYTAKLLNRRAYAMLASTAELYEQNTGEPGTGGTDGARPSEDANGTDSSGGAGTPDGTGGTGGIGGAGASGTAKVSVRPRVEPQRPPSAAAVITVIAVPILMIGLQTVAGLFLEEGSTALRFLTMVGAPPFALLTGCLLALYLLGVRRGWSMRSVGSVMDAALAPAAVVVFVTGAGGAFAGVLTASGIGEVLSESMLGLGLPLLLLAFCLAALLRAAQGSATVSALTTSGLLAEAIASGGYSGLEIALVNLAIGCGAICLSHVNDSGFWIVSRYLGLSVRDALRTWSVLVTVLGTSGFALVGLTWALV</sequence>
<protein>
    <submittedName>
        <fullName evidence="3">Gluconate transporter</fullName>
    </submittedName>
</protein>
<dbReference type="GO" id="GO:0005886">
    <property type="term" value="C:plasma membrane"/>
    <property type="evidence" value="ECO:0007669"/>
    <property type="project" value="TreeGrafter"/>
</dbReference>
<dbReference type="PIRSF" id="PIRSF002746">
    <property type="entry name" value="Gluconate_transporter"/>
    <property type="match status" value="1"/>
</dbReference>
<feature type="transmembrane region" description="Helical" evidence="2">
    <location>
        <begin position="313"/>
        <end position="340"/>
    </location>
</feature>
<evidence type="ECO:0000256" key="1">
    <source>
        <dbReference type="SAM" id="MobiDB-lite"/>
    </source>
</evidence>
<evidence type="ECO:0000256" key="2">
    <source>
        <dbReference type="SAM" id="Phobius"/>
    </source>
</evidence>
<dbReference type="PANTHER" id="PTHR30354:SF25">
    <property type="entry name" value="INNER MEMBRANE PERMEASE YGBN"/>
    <property type="match status" value="1"/>
</dbReference>
<gene>
    <name evidence="3" type="ordered locus">Ndas_2508</name>
</gene>
<feature type="transmembrane region" description="Helical" evidence="2">
    <location>
        <begin position="59"/>
        <end position="79"/>
    </location>
</feature>
<dbReference type="Pfam" id="PF02447">
    <property type="entry name" value="GntP_permease"/>
    <property type="match status" value="2"/>
</dbReference>
<keyword evidence="4" id="KW-1185">Reference proteome</keyword>
<feature type="transmembrane region" description="Helical" evidence="2">
    <location>
        <begin position="477"/>
        <end position="501"/>
    </location>
</feature>
<dbReference type="RefSeq" id="WP_013153534.1">
    <property type="nucleotide sequence ID" value="NC_014210.1"/>
</dbReference>
<accession>D7AXM3</accession>
<dbReference type="GeneID" id="91485083"/>
<dbReference type="GO" id="GO:0015128">
    <property type="term" value="F:gluconate transmembrane transporter activity"/>
    <property type="evidence" value="ECO:0007669"/>
    <property type="project" value="InterPro"/>
</dbReference>
<name>D7AXM3_NOCDD</name>
<proteinExistence type="predicted"/>
<dbReference type="OrthoDB" id="4325159at2"/>
<feature type="region of interest" description="Disordered" evidence="1">
    <location>
        <begin position="218"/>
        <end position="276"/>
    </location>
</feature>
<keyword evidence="2" id="KW-0472">Membrane</keyword>
<feature type="transmembrane region" description="Helical" evidence="2">
    <location>
        <begin position="177"/>
        <end position="198"/>
    </location>
</feature>
<dbReference type="STRING" id="446468.Ndas_2508"/>
<feature type="transmembrane region" description="Helical" evidence="2">
    <location>
        <begin position="352"/>
        <end position="377"/>
    </location>
</feature>
<feature type="compositionally biased region" description="Gly residues" evidence="1">
    <location>
        <begin position="242"/>
        <end position="263"/>
    </location>
</feature>
<dbReference type="Proteomes" id="UP000002219">
    <property type="component" value="Chromosome 1"/>
</dbReference>
<feature type="transmembrane region" description="Helical" evidence="2">
    <location>
        <begin position="28"/>
        <end position="47"/>
    </location>
</feature>
<dbReference type="EMBL" id="CP002040">
    <property type="protein sequence ID" value="ADH67927.1"/>
    <property type="molecule type" value="Genomic_DNA"/>
</dbReference>
<feature type="transmembrane region" description="Helical" evidence="2">
    <location>
        <begin position="282"/>
        <end position="307"/>
    </location>
</feature>
<dbReference type="PANTHER" id="PTHR30354">
    <property type="entry name" value="GNT FAMILY GLUCONATE TRANSPORTER"/>
    <property type="match status" value="1"/>
</dbReference>
<feature type="transmembrane region" description="Helical" evidence="2">
    <location>
        <begin position="99"/>
        <end position="132"/>
    </location>
</feature>
<evidence type="ECO:0000313" key="3">
    <source>
        <dbReference type="EMBL" id="ADH67927.1"/>
    </source>
</evidence>
<dbReference type="KEGG" id="nda:Ndas_2508"/>
<feature type="transmembrane region" description="Helical" evidence="2">
    <location>
        <begin position="389"/>
        <end position="408"/>
    </location>
</feature>
<feature type="transmembrane region" description="Helical" evidence="2">
    <location>
        <begin position="144"/>
        <end position="165"/>
    </location>
</feature>